<gene>
    <name evidence="1" type="ORF">EVEC_LOCUS4478</name>
</gene>
<evidence type="ECO:0000313" key="1">
    <source>
        <dbReference type="EMBL" id="VDD89727.1"/>
    </source>
</evidence>
<evidence type="ECO:0000313" key="3">
    <source>
        <dbReference type="WBParaSite" id="EVEC_0000477001-mRNA-1"/>
    </source>
</evidence>
<organism evidence="3">
    <name type="scientific">Enterobius vermicularis</name>
    <name type="common">Human pinworm</name>
    <dbReference type="NCBI Taxonomy" id="51028"/>
    <lineage>
        <taxon>Eukaryota</taxon>
        <taxon>Metazoa</taxon>
        <taxon>Ecdysozoa</taxon>
        <taxon>Nematoda</taxon>
        <taxon>Chromadorea</taxon>
        <taxon>Rhabditida</taxon>
        <taxon>Spirurina</taxon>
        <taxon>Oxyuridomorpha</taxon>
        <taxon>Oxyuroidea</taxon>
        <taxon>Oxyuridae</taxon>
        <taxon>Enterobius</taxon>
    </lineage>
</organism>
<dbReference type="Proteomes" id="UP000274131">
    <property type="component" value="Unassembled WGS sequence"/>
</dbReference>
<keyword evidence="2" id="KW-1185">Reference proteome</keyword>
<proteinExistence type="predicted"/>
<dbReference type="WBParaSite" id="EVEC_0000477001-mRNA-1">
    <property type="protein sequence ID" value="EVEC_0000477001-mRNA-1"/>
    <property type="gene ID" value="EVEC_0000477001"/>
</dbReference>
<sequence>MLMTSANQCFIDATSRLLKRWFANTSAELFRLRGLFSVPLGERPVPLVLSTLNVLLHGRKNNAVGGAGDDGSDGIDSGDGDAIVAVAD</sequence>
<name>A0A0N4V3W9_ENTVE</name>
<evidence type="ECO:0000313" key="2">
    <source>
        <dbReference type="Proteomes" id="UP000274131"/>
    </source>
</evidence>
<reference evidence="3" key="1">
    <citation type="submission" date="2017-02" db="UniProtKB">
        <authorList>
            <consortium name="WormBaseParasite"/>
        </authorList>
    </citation>
    <scope>IDENTIFICATION</scope>
</reference>
<dbReference type="AlphaFoldDB" id="A0A0N4V3W9"/>
<protein>
    <submittedName>
        <fullName evidence="1 3">Uncharacterized protein</fullName>
    </submittedName>
</protein>
<accession>A0A0N4V3W9</accession>
<reference evidence="1 2" key="2">
    <citation type="submission" date="2018-10" db="EMBL/GenBank/DDBJ databases">
        <authorList>
            <consortium name="Pathogen Informatics"/>
        </authorList>
    </citation>
    <scope>NUCLEOTIDE SEQUENCE [LARGE SCALE GENOMIC DNA]</scope>
</reference>
<dbReference type="EMBL" id="UXUI01007869">
    <property type="protein sequence ID" value="VDD89727.1"/>
    <property type="molecule type" value="Genomic_DNA"/>
</dbReference>